<evidence type="ECO:0000256" key="1">
    <source>
        <dbReference type="ARBA" id="ARBA00022603"/>
    </source>
</evidence>
<evidence type="ECO:0000313" key="7">
    <source>
        <dbReference type="Proteomes" id="UP000192445"/>
    </source>
</evidence>
<protein>
    <submittedName>
        <fullName evidence="6">SAM-dependent methyltransferase</fullName>
    </submittedName>
</protein>
<dbReference type="CDD" id="cd02440">
    <property type="entry name" value="AdoMet_MTases"/>
    <property type="match status" value="1"/>
</dbReference>
<dbReference type="SUPFAM" id="SSF53335">
    <property type="entry name" value="S-adenosyl-L-methionine-dependent methyltransferases"/>
    <property type="match status" value="1"/>
</dbReference>
<feature type="domain" description="Methyltransferase" evidence="5">
    <location>
        <begin position="71"/>
        <end position="162"/>
    </location>
</feature>
<organism evidence="6 7">
    <name type="scientific">Streptomyces violaceoruber</name>
    <dbReference type="NCBI Taxonomy" id="1935"/>
    <lineage>
        <taxon>Bacteria</taxon>
        <taxon>Bacillati</taxon>
        <taxon>Actinomycetota</taxon>
        <taxon>Actinomycetes</taxon>
        <taxon>Kitasatosporales</taxon>
        <taxon>Streptomycetaceae</taxon>
        <taxon>Streptomyces</taxon>
        <taxon>Streptomyces violaceoruber group</taxon>
    </lineage>
</organism>
<dbReference type="Proteomes" id="UP000192445">
    <property type="component" value="Chromosome"/>
</dbReference>
<dbReference type="Pfam" id="PF13649">
    <property type="entry name" value="Methyltransf_25"/>
    <property type="match status" value="1"/>
</dbReference>
<dbReference type="GO" id="GO:0008168">
    <property type="term" value="F:methyltransferase activity"/>
    <property type="evidence" value="ECO:0007669"/>
    <property type="project" value="UniProtKB-KW"/>
</dbReference>
<dbReference type="KEGG" id="svu:B1H20_29845"/>
<dbReference type="Gene3D" id="3.40.50.150">
    <property type="entry name" value="Vaccinia Virus protein VP39"/>
    <property type="match status" value="1"/>
</dbReference>
<evidence type="ECO:0000259" key="5">
    <source>
        <dbReference type="Pfam" id="PF13649"/>
    </source>
</evidence>
<dbReference type="GO" id="GO:0032259">
    <property type="term" value="P:methylation"/>
    <property type="evidence" value="ECO:0007669"/>
    <property type="project" value="UniProtKB-KW"/>
</dbReference>
<keyword evidence="3" id="KW-0949">S-adenosyl-L-methionine</keyword>
<dbReference type="PANTHER" id="PTHR43464:SF19">
    <property type="entry name" value="UBIQUINONE BIOSYNTHESIS O-METHYLTRANSFERASE, MITOCHONDRIAL"/>
    <property type="match status" value="1"/>
</dbReference>
<dbReference type="STRING" id="1935.B1H20_29845"/>
<dbReference type="InterPro" id="IPR041698">
    <property type="entry name" value="Methyltransf_25"/>
</dbReference>
<keyword evidence="2 6" id="KW-0808">Transferase</keyword>
<keyword evidence="1 6" id="KW-0489">Methyltransferase</keyword>
<gene>
    <name evidence="6" type="ORF">B1H20_29845</name>
</gene>
<dbReference type="Gene3D" id="2.20.130.10">
    <property type="entry name" value="CAC2371-like domains"/>
    <property type="match status" value="1"/>
</dbReference>
<evidence type="ECO:0000256" key="3">
    <source>
        <dbReference type="ARBA" id="ARBA00022691"/>
    </source>
</evidence>
<sequence>MTTSPPRTEHTPDHVPAPDAQHADEGAGTAYSARHAEIYDHIHAARGRDWDAEADAVARLVFERRPGARSVLDVACGTGAHLRRLREHFPVAEGLELSGTMREIAAARLPGSTVHRGDMRDFDLGTEYDAVLCMCFSMGYMASTVELAAAARSLARALAPGGVVVAEPWWFPEHFLDGFVTGSVAESDGLVVSRVSRSVREGRRSLMTVRYTVADRAGLRAFTELETYSLFTHEEYTAAFTAAGLDTTYLPGPPNGRGLYVGVRT</sequence>
<evidence type="ECO:0000313" key="6">
    <source>
        <dbReference type="EMBL" id="ARF65144.1"/>
    </source>
</evidence>
<name>A0A1V0UIV3_STRVN</name>
<proteinExistence type="predicted"/>
<accession>A0A1V0UIV3</accession>
<dbReference type="AlphaFoldDB" id="A0A1V0UIV3"/>
<evidence type="ECO:0000256" key="4">
    <source>
        <dbReference type="SAM" id="MobiDB-lite"/>
    </source>
</evidence>
<dbReference type="OrthoDB" id="189743at2"/>
<evidence type="ECO:0000256" key="2">
    <source>
        <dbReference type="ARBA" id="ARBA00022679"/>
    </source>
</evidence>
<dbReference type="PANTHER" id="PTHR43464">
    <property type="entry name" value="METHYLTRANSFERASE"/>
    <property type="match status" value="1"/>
</dbReference>
<dbReference type="InterPro" id="IPR029063">
    <property type="entry name" value="SAM-dependent_MTases_sf"/>
</dbReference>
<dbReference type="RefSeq" id="WP_078939347.1">
    <property type="nucleotide sequence ID" value="NZ_CP020570.1"/>
</dbReference>
<dbReference type="EMBL" id="CP020570">
    <property type="protein sequence ID" value="ARF65144.1"/>
    <property type="molecule type" value="Genomic_DNA"/>
</dbReference>
<reference evidence="6 7" key="1">
    <citation type="submission" date="2017-03" db="EMBL/GenBank/DDBJ databases">
        <title>Complete Genome Sequence of a natural compounds producer, Streptomyces violaceus S21.</title>
        <authorList>
            <person name="Zhong C."/>
            <person name="Zhao Z."/>
            <person name="Fu J."/>
            <person name="Zong G."/>
            <person name="Qin R."/>
            <person name="Cao G."/>
        </authorList>
    </citation>
    <scope>NUCLEOTIDE SEQUENCE [LARGE SCALE GENOMIC DNA]</scope>
    <source>
        <strain evidence="6 7">S21</strain>
    </source>
</reference>
<feature type="region of interest" description="Disordered" evidence="4">
    <location>
        <begin position="1"/>
        <end position="28"/>
    </location>
</feature>